<feature type="compositionally biased region" description="Low complexity" evidence="2">
    <location>
        <begin position="39"/>
        <end position="50"/>
    </location>
</feature>
<comment type="similarity">
    <text evidence="1">Belongs to the LOR family.</text>
</comment>
<feature type="region of interest" description="Disordered" evidence="2">
    <location>
        <begin position="21"/>
        <end position="55"/>
    </location>
</feature>
<keyword evidence="4" id="KW-1185">Reference proteome</keyword>
<gene>
    <name evidence="3" type="ORF">SASPL_129780</name>
</gene>
<dbReference type="Pfam" id="PF04525">
    <property type="entry name" value="LOR"/>
    <property type="match status" value="1"/>
</dbReference>
<evidence type="ECO:0000313" key="4">
    <source>
        <dbReference type="Proteomes" id="UP000298416"/>
    </source>
</evidence>
<evidence type="ECO:0000313" key="3">
    <source>
        <dbReference type="EMBL" id="KAG6411696.1"/>
    </source>
</evidence>
<dbReference type="EMBL" id="PNBA02000010">
    <property type="protein sequence ID" value="KAG6411696.1"/>
    <property type="molecule type" value="Genomic_DNA"/>
</dbReference>
<dbReference type="InterPro" id="IPR038595">
    <property type="entry name" value="LOR_sf"/>
</dbReference>
<organism evidence="3">
    <name type="scientific">Salvia splendens</name>
    <name type="common">Scarlet sage</name>
    <dbReference type="NCBI Taxonomy" id="180675"/>
    <lineage>
        <taxon>Eukaryota</taxon>
        <taxon>Viridiplantae</taxon>
        <taxon>Streptophyta</taxon>
        <taxon>Embryophyta</taxon>
        <taxon>Tracheophyta</taxon>
        <taxon>Spermatophyta</taxon>
        <taxon>Magnoliopsida</taxon>
        <taxon>eudicotyledons</taxon>
        <taxon>Gunneridae</taxon>
        <taxon>Pentapetalae</taxon>
        <taxon>asterids</taxon>
        <taxon>lamiids</taxon>
        <taxon>Lamiales</taxon>
        <taxon>Lamiaceae</taxon>
        <taxon>Nepetoideae</taxon>
        <taxon>Mentheae</taxon>
        <taxon>Salviinae</taxon>
        <taxon>Salvia</taxon>
        <taxon>Salvia subgen. Calosphace</taxon>
        <taxon>core Calosphace</taxon>
    </lineage>
</organism>
<dbReference type="InterPro" id="IPR007612">
    <property type="entry name" value="LOR"/>
</dbReference>
<dbReference type="Gene3D" id="2.40.160.200">
    <property type="entry name" value="LURP1-related"/>
    <property type="match status" value="1"/>
</dbReference>
<evidence type="ECO:0000256" key="2">
    <source>
        <dbReference type="SAM" id="MobiDB-lite"/>
    </source>
</evidence>
<dbReference type="Proteomes" id="UP000298416">
    <property type="component" value="Unassembled WGS sequence"/>
</dbReference>
<proteinExistence type="inferred from homology"/>
<sequence length="155" mass="17235">MGCLHALAIAPTEVWAAAVHKPADQRKSLQPPQPPSCSTPPVTLSSPSSKRFSEESGFKEYAFFSVRKSSMIQFKTKLDMSMVANSKEDHCDFRIEGSWFERSCAIYTRDTNNDIAQQTNGCSKTVVLIEASRLGETNCCIGRTSEKPLFNNSYK</sequence>
<dbReference type="PANTHER" id="PTHR31087:SF58">
    <property type="entry name" value="OS07G0230700 PROTEIN"/>
    <property type="match status" value="1"/>
</dbReference>
<comment type="caution">
    <text evidence="3">The sequence shown here is derived from an EMBL/GenBank/DDBJ whole genome shotgun (WGS) entry which is preliminary data.</text>
</comment>
<dbReference type="PANTHER" id="PTHR31087">
    <property type="match status" value="1"/>
</dbReference>
<dbReference type="InterPro" id="IPR025659">
    <property type="entry name" value="Tubby-like_C"/>
</dbReference>
<dbReference type="AlphaFoldDB" id="A0A8X8XDC4"/>
<accession>A0A8X8XDC4</accession>
<reference evidence="3" key="1">
    <citation type="submission" date="2018-01" db="EMBL/GenBank/DDBJ databases">
        <authorList>
            <person name="Mao J.F."/>
        </authorList>
    </citation>
    <scope>NUCLEOTIDE SEQUENCE</scope>
    <source>
        <strain evidence="3">Huo1</strain>
        <tissue evidence="3">Leaf</tissue>
    </source>
</reference>
<name>A0A8X8XDC4_SALSN</name>
<protein>
    <submittedName>
        <fullName evidence="3">Uncharacterized protein</fullName>
    </submittedName>
</protein>
<evidence type="ECO:0000256" key="1">
    <source>
        <dbReference type="ARBA" id="ARBA00005437"/>
    </source>
</evidence>
<reference evidence="3" key="2">
    <citation type="submission" date="2020-08" db="EMBL/GenBank/DDBJ databases">
        <title>Plant Genome Project.</title>
        <authorList>
            <person name="Zhang R.-G."/>
        </authorList>
    </citation>
    <scope>NUCLEOTIDE SEQUENCE</scope>
    <source>
        <strain evidence="3">Huo1</strain>
        <tissue evidence="3">Leaf</tissue>
    </source>
</reference>
<dbReference type="SUPFAM" id="SSF54518">
    <property type="entry name" value="Tubby C-terminal domain-like"/>
    <property type="match status" value="1"/>
</dbReference>